<dbReference type="CDD" id="cd22159">
    <property type="entry name" value="F-box_AtTIR1-like"/>
    <property type="match status" value="1"/>
</dbReference>
<dbReference type="Pfam" id="PF03478">
    <property type="entry name" value="Beta-prop_KIB1-4"/>
    <property type="match status" value="1"/>
</dbReference>
<dbReference type="InterPro" id="IPR036047">
    <property type="entry name" value="F-box-like_dom_sf"/>
</dbReference>
<dbReference type="OrthoDB" id="683606at2759"/>
<dbReference type="SUPFAM" id="SSF81383">
    <property type="entry name" value="F-box domain"/>
    <property type="match status" value="1"/>
</dbReference>
<keyword evidence="4" id="KW-1185">Reference proteome</keyword>
<sequence length="415" mass="46534">MGAWQSKATTSPPAGWSNIPAELLDLVLRRLPSLADRLRFAAVCRHWLRVATRYSAPHLPRALPWLNFHDGSFRSLPDGELHSLPHAVCVGSFGCWLLFEEERPGRRRSSPSRRHFLMNPLRRRTILWLCGHCREPVDLIDDDPAAAYGAALPSSGSRSSDFVIGKVIVCSADLVIATVNYRRSSSDVVVCCRPGLSSSWSTGICHGVLYHDMAFYKGKVYTVAWDGELFAHEITKESDTGEPRVARVERLIQGPPTPTQDDGSLVATLAGIITCFLVISAASDKLLMVRWIIPYDYYTCKDSTGHMTLRVFEADFETSQWLEVKSLADQVLFVSSNSSRAISVSAPGSQAGHYLQGNKIYFVDHNDWYWRLWRPSRPRNCGVYDMSNHTIESISLGETHIINHQVEASWFFPHG</sequence>
<gene>
    <name evidence="3" type="ORF">PVAP13_1KG146700</name>
</gene>
<dbReference type="Pfam" id="PF12937">
    <property type="entry name" value="F-box-like"/>
    <property type="match status" value="1"/>
</dbReference>
<comment type="caution">
    <text evidence="3">The sequence shown here is derived from an EMBL/GenBank/DDBJ whole genome shotgun (WGS) entry which is preliminary data.</text>
</comment>
<reference evidence="3" key="1">
    <citation type="submission" date="2020-05" db="EMBL/GenBank/DDBJ databases">
        <title>WGS assembly of Panicum virgatum.</title>
        <authorList>
            <person name="Lovell J.T."/>
            <person name="Jenkins J."/>
            <person name="Shu S."/>
            <person name="Juenger T.E."/>
            <person name="Schmutz J."/>
        </authorList>
    </citation>
    <scope>NUCLEOTIDE SEQUENCE</scope>
    <source>
        <strain evidence="3">AP13</strain>
    </source>
</reference>
<evidence type="ECO:0008006" key="5">
    <source>
        <dbReference type="Google" id="ProtNLM"/>
    </source>
</evidence>
<evidence type="ECO:0000313" key="4">
    <source>
        <dbReference type="Proteomes" id="UP000823388"/>
    </source>
</evidence>
<proteinExistence type="predicted"/>
<dbReference type="AlphaFoldDB" id="A0A8T0XES4"/>
<dbReference type="EMBL" id="CM029037">
    <property type="protein sequence ID" value="KAG2657707.1"/>
    <property type="molecule type" value="Genomic_DNA"/>
</dbReference>
<dbReference type="InterPro" id="IPR005174">
    <property type="entry name" value="KIB1-4_b-propeller"/>
</dbReference>
<name>A0A8T0XES4_PANVG</name>
<dbReference type="InterPro" id="IPR001810">
    <property type="entry name" value="F-box_dom"/>
</dbReference>
<dbReference type="PANTHER" id="PTHR33110:SF79">
    <property type="entry name" value="OS12G0155900 PROTEIN"/>
    <property type="match status" value="1"/>
</dbReference>
<feature type="domain" description="KIB1-4 beta-propeller" evidence="1">
    <location>
        <begin position="75"/>
        <end position="385"/>
    </location>
</feature>
<evidence type="ECO:0000313" key="3">
    <source>
        <dbReference type="EMBL" id="KAG2657707.1"/>
    </source>
</evidence>
<protein>
    <recommendedName>
        <fullName evidence="5">F-box domain-containing protein</fullName>
    </recommendedName>
</protein>
<dbReference type="Gene3D" id="1.20.1280.50">
    <property type="match status" value="1"/>
</dbReference>
<organism evidence="3 4">
    <name type="scientific">Panicum virgatum</name>
    <name type="common">Blackwell switchgrass</name>
    <dbReference type="NCBI Taxonomy" id="38727"/>
    <lineage>
        <taxon>Eukaryota</taxon>
        <taxon>Viridiplantae</taxon>
        <taxon>Streptophyta</taxon>
        <taxon>Embryophyta</taxon>
        <taxon>Tracheophyta</taxon>
        <taxon>Spermatophyta</taxon>
        <taxon>Magnoliopsida</taxon>
        <taxon>Liliopsida</taxon>
        <taxon>Poales</taxon>
        <taxon>Poaceae</taxon>
        <taxon>PACMAD clade</taxon>
        <taxon>Panicoideae</taxon>
        <taxon>Panicodae</taxon>
        <taxon>Paniceae</taxon>
        <taxon>Panicinae</taxon>
        <taxon>Panicum</taxon>
        <taxon>Panicum sect. Hiantes</taxon>
    </lineage>
</organism>
<dbReference type="Proteomes" id="UP000823388">
    <property type="component" value="Chromosome 1K"/>
</dbReference>
<dbReference type="PANTHER" id="PTHR33110">
    <property type="entry name" value="F-BOX/KELCH-REPEAT PROTEIN-RELATED"/>
    <property type="match status" value="1"/>
</dbReference>
<evidence type="ECO:0000259" key="2">
    <source>
        <dbReference type="Pfam" id="PF12937"/>
    </source>
</evidence>
<accession>A0A8T0XES4</accession>
<evidence type="ECO:0000259" key="1">
    <source>
        <dbReference type="Pfam" id="PF03478"/>
    </source>
</evidence>
<feature type="domain" description="F-box" evidence="2">
    <location>
        <begin position="16"/>
        <end position="52"/>
    </location>
</feature>